<dbReference type="InterPro" id="IPR036736">
    <property type="entry name" value="ACP-like_sf"/>
</dbReference>
<evidence type="ECO:0000256" key="1">
    <source>
        <dbReference type="ARBA" id="ARBA00022450"/>
    </source>
</evidence>
<dbReference type="AlphaFoldDB" id="A0A0F9VXA4"/>
<dbReference type="SUPFAM" id="SSF47336">
    <property type="entry name" value="ACP-like"/>
    <property type="match status" value="1"/>
</dbReference>
<dbReference type="Pfam" id="PF01553">
    <property type="entry name" value="Acyltransferase"/>
    <property type="match status" value="1"/>
</dbReference>
<dbReference type="InterPro" id="IPR002123">
    <property type="entry name" value="Plipid/glycerol_acylTrfase"/>
</dbReference>
<sequence>MIDWLLFMFVRFCLWLRYRITVTGLPKIRRRGRRGILFLPNHPALIDPVMVMATLYPSFRPRALADRHQIDRFFIRSLARRAGALSITDLAKAGGTVEGARSAIDQCVHALRNGDNLILYPGGQVTRQRLEDLRGNSGVEMILREMPDVRIVLIRTHGLWGSGFSWASGKAPNVGRTLRSGIRALLASGIFFAPRRRVTMDVVEPDDFPRHESRAAINRYLEGFFNHDAPPNTHVPRSIWHRGGVQIRPEPPSLAKSGDLTQVSPATRTMIGEFLTELTGIEDISDTARLAHDLGMDSLMVMELVTWLQTEFGMMPGGVDSLQTVGDVMLVAGGQAVSAGTHRLKDVSRTWFTHLTDPRCPEGLNKLTIPQAFLLQASRHPRAALVADQVSGVRTCGDVMLAVRLLCGPIEALPGSNIGIMLPASVAASIMYLSVLFAGKTPAMINWTQGPKNLAHCIEAAGVEAILTSRVLVERLETQGVVFGDVRNLFVYVEDIRAQLGRWKKLSAVLTARLGWWHLRGRAARAPETAAILFTSGSENIPKAVPLTHRNMLTNIADVYRCFSLKRHDSLLGILPPFHSFGLTSSVLLPLCVSLRVVYSPNPTDAATLAATIDAYRPSMLAGTPTFLDGIVRASWGDQLRSLRLVVSGAEKCPPRVYEALQRRCPQTIVLEGYGATECSPIIAVNHEDAHQPYTIGPVLRSLMHAVVDIDITRRVPTGSEGMLLVRGPSVFSGYLDYDGPSPFVEFEGKKWYVTGDLVTEDAHGVLRFAGRLKRFVKLGGEMVSLPAIETILEDWFADQHDEGPVLAVTSPSPEDRAEIVLFTTKPIAREAANQVIREVGMSGLHNIRRVIRIDELPHLGTGKTDYRALQQRLDDEPDHEGS</sequence>
<dbReference type="InterPro" id="IPR042099">
    <property type="entry name" value="ANL_N_sf"/>
</dbReference>
<dbReference type="EMBL" id="LAZR01000405">
    <property type="protein sequence ID" value="KKN70328.1"/>
    <property type="molecule type" value="Genomic_DNA"/>
</dbReference>
<dbReference type="PROSITE" id="PS00012">
    <property type="entry name" value="PHOSPHOPANTETHEINE"/>
    <property type="match status" value="1"/>
</dbReference>
<gene>
    <name evidence="4" type="ORF">LCGC14_0431940</name>
</gene>
<keyword evidence="2" id="KW-0597">Phosphoprotein</keyword>
<feature type="domain" description="Phospholipid/glycerol acyltransferase" evidence="3">
    <location>
        <begin position="36"/>
        <end position="159"/>
    </location>
</feature>
<dbReference type="CDD" id="cd07989">
    <property type="entry name" value="LPLAT_AGPAT-like"/>
    <property type="match status" value="1"/>
</dbReference>
<evidence type="ECO:0000313" key="4">
    <source>
        <dbReference type="EMBL" id="KKN70328.1"/>
    </source>
</evidence>
<dbReference type="InterPro" id="IPR050237">
    <property type="entry name" value="ATP-dep_AMP-bd_enzyme"/>
</dbReference>
<accession>A0A0F9VXA4</accession>
<dbReference type="SMART" id="SM00563">
    <property type="entry name" value="PlsC"/>
    <property type="match status" value="1"/>
</dbReference>
<dbReference type="GO" id="GO:0016746">
    <property type="term" value="F:acyltransferase activity"/>
    <property type="evidence" value="ECO:0007669"/>
    <property type="project" value="InterPro"/>
</dbReference>
<dbReference type="PANTHER" id="PTHR43767">
    <property type="entry name" value="LONG-CHAIN-FATTY-ACID--COA LIGASE"/>
    <property type="match status" value="1"/>
</dbReference>
<dbReference type="Pfam" id="PF00501">
    <property type="entry name" value="AMP-binding"/>
    <property type="match status" value="1"/>
</dbReference>
<dbReference type="GO" id="GO:0016878">
    <property type="term" value="F:acid-thiol ligase activity"/>
    <property type="evidence" value="ECO:0007669"/>
    <property type="project" value="UniProtKB-ARBA"/>
</dbReference>
<dbReference type="InterPro" id="IPR000873">
    <property type="entry name" value="AMP-dep_synth/lig_dom"/>
</dbReference>
<organism evidence="4">
    <name type="scientific">marine sediment metagenome</name>
    <dbReference type="NCBI Taxonomy" id="412755"/>
    <lineage>
        <taxon>unclassified sequences</taxon>
        <taxon>metagenomes</taxon>
        <taxon>ecological metagenomes</taxon>
    </lineage>
</organism>
<dbReference type="InterPro" id="IPR045851">
    <property type="entry name" value="AMP-bd_C_sf"/>
</dbReference>
<protein>
    <recommendedName>
        <fullName evidence="3">Phospholipid/glycerol acyltransferase domain-containing protein</fullName>
    </recommendedName>
</protein>
<evidence type="ECO:0000259" key="3">
    <source>
        <dbReference type="SMART" id="SM00563"/>
    </source>
</evidence>
<dbReference type="SUPFAM" id="SSF56801">
    <property type="entry name" value="Acetyl-CoA synthetase-like"/>
    <property type="match status" value="1"/>
</dbReference>
<keyword evidence="1" id="KW-0596">Phosphopantetheine</keyword>
<dbReference type="SUPFAM" id="SSF69593">
    <property type="entry name" value="Glycerol-3-phosphate (1)-acyltransferase"/>
    <property type="match status" value="1"/>
</dbReference>
<name>A0A0F9VXA4_9ZZZZ</name>
<dbReference type="InterPro" id="IPR009081">
    <property type="entry name" value="PP-bd_ACP"/>
</dbReference>
<dbReference type="InterPro" id="IPR006162">
    <property type="entry name" value="Ppantetheine_attach_site"/>
</dbReference>
<dbReference type="Pfam" id="PF00550">
    <property type="entry name" value="PP-binding"/>
    <property type="match status" value="1"/>
</dbReference>
<dbReference type="PANTHER" id="PTHR43767:SF1">
    <property type="entry name" value="NONRIBOSOMAL PEPTIDE SYNTHASE PES1 (EUROFUNG)-RELATED"/>
    <property type="match status" value="1"/>
</dbReference>
<reference evidence="4" key="1">
    <citation type="journal article" date="2015" name="Nature">
        <title>Complex archaea that bridge the gap between prokaryotes and eukaryotes.</title>
        <authorList>
            <person name="Spang A."/>
            <person name="Saw J.H."/>
            <person name="Jorgensen S.L."/>
            <person name="Zaremba-Niedzwiedzka K."/>
            <person name="Martijn J."/>
            <person name="Lind A.E."/>
            <person name="van Eijk R."/>
            <person name="Schleper C."/>
            <person name="Guy L."/>
            <person name="Ettema T.J."/>
        </authorList>
    </citation>
    <scope>NUCLEOTIDE SEQUENCE</scope>
</reference>
<dbReference type="Gene3D" id="3.40.50.12780">
    <property type="entry name" value="N-terminal domain of ligase-like"/>
    <property type="match status" value="1"/>
</dbReference>
<proteinExistence type="predicted"/>
<evidence type="ECO:0000256" key="2">
    <source>
        <dbReference type="ARBA" id="ARBA00022553"/>
    </source>
</evidence>
<dbReference type="Gene3D" id="3.30.300.30">
    <property type="match status" value="1"/>
</dbReference>
<dbReference type="Gene3D" id="1.10.1200.10">
    <property type="entry name" value="ACP-like"/>
    <property type="match status" value="1"/>
</dbReference>
<comment type="caution">
    <text evidence="4">The sequence shown here is derived from an EMBL/GenBank/DDBJ whole genome shotgun (WGS) entry which is preliminary data.</text>
</comment>